<dbReference type="PROSITE" id="PS50977">
    <property type="entry name" value="HTH_TETR_2"/>
    <property type="match status" value="1"/>
</dbReference>
<dbReference type="Gene3D" id="1.10.357.10">
    <property type="entry name" value="Tetracycline Repressor, domain 2"/>
    <property type="match status" value="1"/>
</dbReference>
<keyword evidence="8" id="KW-1185">Reference proteome</keyword>
<sequence>MKQNTSAGRIADRLREQIRRGALRPGDRVPSARQIARDDGVALATAMKVLTQLQRERLVRVVPGVGTVVRAREDGPELSRERIVRAAIAIADDEGLAALSMRAVATELGVATMSLYRHVPGKDELVLAMVDAVMNDSLATARPAMAQPAGWRARLERLARTHWELYTRHPWLAPALSMTRPQLSVSGMQHTEWGLAALIEAGFPPAAAMRTCVTFMAHVRGMAMSVESEREAERDTGMNSEEWMAAQEQRFAAVMPRFPMLARISEIADLDMSLDALFECGLACFLAGVEVQVRAFEAPSRRST</sequence>
<dbReference type="STRING" id="54.SAMN02745121_03480"/>
<dbReference type="InterPro" id="IPR050109">
    <property type="entry name" value="HTH-type_TetR-like_transc_reg"/>
</dbReference>
<dbReference type="Pfam" id="PF00440">
    <property type="entry name" value="TetR_N"/>
    <property type="match status" value="1"/>
</dbReference>
<dbReference type="Gene3D" id="1.10.10.60">
    <property type="entry name" value="Homeodomain-like"/>
    <property type="match status" value="1"/>
</dbReference>
<dbReference type="RefSeq" id="WP_096328348.1">
    <property type="nucleotide sequence ID" value="NZ_FOMX01000010.1"/>
</dbReference>
<dbReference type="SMART" id="SM00345">
    <property type="entry name" value="HTH_GNTR"/>
    <property type="match status" value="1"/>
</dbReference>
<dbReference type="SUPFAM" id="SSF46689">
    <property type="entry name" value="Homeodomain-like"/>
    <property type="match status" value="1"/>
</dbReference>
<dbReference type="InterPro" id="IPR004111">
    <property type="entry name" value="Repressor_TetR_C"/>
</dbReference>
<evidence type="ECO:0000259" key="5">
    <source>
        <dbReference type="PROSITE" id="PS50949"/>
    </source>
</evidence>
<evidence type="ECO:0000259" key="6">
    <source>
        <dbReference type="PROSITE" id="PS50977"/>
    </source>
</evidence>
<dbReference type="InterPro" id="IPR036271">
    <property type="entry name" value="Tet_transcr_reg_TetR-rel_C_sf"/>
</dbReference>
<dbReference type="EMBL" id="FOMX01000010">
    <property type="protein sequence ID" value="SFE22001.1"/>
    <property type="molecule type" value="Genomic_DNA"/>
</dbReference>
<dbReference type="Pfam" id="PF00392">
    <property type="entry name" value="GntR"/>
    <property type="match status" value="1"/>
</dbReference>
<organism evidence="7 8">
    <name type="scientific">Nannocystis exedens</name>
    <dbReference type="NCBI Taxonomy" id="54"/>
    <lineage>
        <taxon>Bacteria</taxon>
        <taxon>Pseudomonadati</taxon>
        <taxon>Myxococcota</taxon>
        <taxon>Polyangia</taxon>
        <taxon>Nannocystales</taxon>
        <taxon>Nannocystaceae</taxon>
        <taxon>Nannocystis</taxon>
    </lineage>
</organism>
<dbReference type="Pfam" id="PF02909">
    <property type="entry name" value="TetR_C_1"/>
    <property type="match status" value="1"/>
</dbReference>
<dbReference type="GO" id="GO:0000976">
    <property type="term" value="F:transcription cis-regulatory region binding"/>
    <property type="evidence" value="ECO:0007669"/>
    <property type="project" value="TreeGrafter"/>
</dbReference>
<evidence type="ECO:0000256" key="4">
    <source>
        <dbReference type="PROSITE-ProRule" id="PRU00335"/>
    </source>
</evidence>
<keyword evidence="3" id="KW-0804">Transcription</keyword>
<dbReference type="InterPro" id="IPR009057">
    <property type="entry name" value="Homeodomain-like_sf"/>
</dbReference>
<dbReference type="PROSITE" id="PS50949">
    <property type="entry name" value="HTH_GNTR"/>
    <property type="match status" value="1"/>
</dbReference>
<feature type="domain" description="HTH tetR-type" evidence="6">
    <location>
        <begin position="77"/>
        <end position="137"/>
    </location>
</feature>
<feature type="DNA-binding region" description="H-T-H motif" evidence="4">
    <location>
        <begin position="100"/>
        <end position="119"/>
    </location>
</feature>
<evidence type="ECO:0000256" key="1">
    <source>
        <dbReference type="ARBA" id="ARBA00023015"/>
    </source>
</evidence>
<reference evidence="8" key="1">
    <citation type="submission" date="2016-10" db="EMBL/GenBank/DDBJ databases">
        <authorList>
            <person name="Varghese N."/>
            <person name="Submissions S."/>
        </authorList>
    </citation>
    <scope>NUCLEOTIDE SEQUENCE [LARGE SCALE GENOMIC DNA]</scope>
    <source>
        <strain evidence="8">ATCC 25963</strain>
    </source>
</reference>
<evidence type="ECO:0000313" key="7">
    <source>
        <dbReference type="EMBL" id="SFE22001.1"/>
    </source>
</evidence>
<dbReference type="GO" id="GO:0045892">
    <property type="term" value="P:negative regulation of DNA-templated transcription"/>
    <property type="evidence" value="ECO:0007669"/>
    <property type="project" value="InterPro"/>
</dbReference>
<dbReference type="InterPro" id="IPR000524">
    <property type="entry name" value="Tscrpt_reg_HTH_GntR"/>
</dbReference>
<accession>A0A1I1YR83</accession>
<dbReference type="OrthoDB" id="2570341at2"/>
<gene>
    <name evidence="7" type="ORF">SAMN02745121_03480</name>
</gene>
<dbReference type="SUPFAM" id="SSF46785">
    <property type="entry name" value="Winged helix' DNA-binding domain"/>
    <property type="match status" value="1"/>
</dbReference>
<protein>
    <submittedName>
        <fullName evidence="7">Transcriptional regulator, TetR family</fullName>
    </submittedName>
</protein>
<proteinExistence type="predicted"/>
<keyword evidence="2 4" id="KW-0238">DNA-binding</keyword>
<dbReference type="CDD" id="cd07377">
    <property type="entry name" value="WHTH_GntR"/>
    <property type="match status" value="1"/>
</dbReference>
<evidence type="ECO:0000256" key="2">
    <source>
        <dbReference type="ARBA" id="ARBA00023125"/>
    </source>
</evidence>
<dbReference type="Gene3D" id="1.10.10.10">
    <property type="entry name" value="Winged helix-like DNA-binding domain superfamily/Winged helix DNA-binding domain"/>
    <property type="match status" value="1"/>
</dbReference>
<dbReference type="InterPro" id="IPR036390">
    <property type="entry name" value="WH_DNA-bd_sf"/>
</dbReference>
<evidence type="ECO:0000313" key="8">
    <source>
        <dbReference type="Proteomes" id="UP000199400"/>
    </source>
</evidence>
<dbReference type="AlphaFoldDB" id="A0A1I1YR83"/>
<dbReference type="InterPro" id="IPR036388">
    <property type="entry name" value="WH-like_DNA-bd_sf"/>
</dbReference>
<evidence type="ECO:0000256" key="3">
    <source>
        <dbReference type="ARBA" id="ARBA00023163"/>
    </source>
</evidence>
<keyword evidence="1" id="KW-0805">Transcription regulation</keyword>
<dbReference type="SUPFAM" id="SSF48498">
    <property type="entry name" value="Tetracyclin repressor-like, C-terminal domain"/>
    <property type="match status" value="1"/>
</dbReference>
<dbReference type="Proteomes" id="UP000199400">
    <property type="component" value="Unassembled WGS sequence"/>
</dbReference>
<feature type="domain" description="HTH gntR-type" evidence="5">
    <location>
        <begin position="4"/>
        <end position="72"/>
    </location>
</feature>
<name>A0A1I1YR83_9BACT</name>
<dbReference type="PANTHER" id="PTHR30055">
    <property type="entry name" value="HTH-TYPE TRANSCRIPTIONAL REGULATOR RUTR"/>
    <property type="match status" value="1"/>
</dbReference>
<dbReference type="PANTHER" id="PTHR30055:SF151">
    <property type="entry name" value="TRANSCRIPTIONAL REGULATORY PROTEIN"/>
    <property type="match status" value="1"/>
</dbReference>
<dbReference type="InterPro" id="IPR001647">
    <property type="entry name" value="HTH_TetR"/>
</dbReference>
<dbReference type="GO" id="GO:0003700">
    <property type="term" value="F:DNA-binding transcription factor activity"/>
    <property type="evidence" value="ECO:0007669"/>
    <property type="project" value="InterPro"/>
</dbReference>